<evidence type="ECO:0000313" key="2">
    <source>
        <dbReference type="Proteomes" id="UP000805704"/>
    </source>
</evidence>
<evidence type="ECO:0000313" key="1">
    <source>
        <dbReference type="EMBL" id="KAG8010802.1"/>
    </source>
</evidence>
<comment type="caution">
    <text evidence="1">The sequence shown here is derived from an EMBL/GenBank/DDBJ whole genome shotgun (WGS) entry which is preliminary data.</text>
</comment>
<protein>
    <submittedName>
        <fullName evidence="1">Splicing factor</fullName>
    </submittedName>
</protein>
<gene>
    <name evidence="1" type="primary">SFSWAP</name>
    <name evidence="1" type="ORF">GBF38_010017</name>
</gene>
<dbReference type="EMBL" id="CM024803">
    <property type="protein sequence ID" value="KAG8010802.1"/>
    <property type="molecule type" value="Genomic_DNA"/>
</dbReference>
<accession>A0ACB7F8T0</accession>
<dbReference type="Proteomes" id="UP000805704">
    <property type="component" value="Chromosome 15"/>
</dbReference>
<sequence length="612" mass="68467">MYRRGAGKKDHNNKPVKKDVSDSDKYADLLVFGYACKLFPDDERALYHEHGKHLIPWTGDKSIMIDRYDGRGHLHDLSEYDSGSWNTSYQLSEEEDRIEALCDEERYLALRTDLLEEEARQEEEYKRLSEALADEGSYNAVAFKYSADYYDPSQPTEEEDANRETVEEAEPEESEEPFVAPPGLAIPPDVELPATIKTHNIIERTANFVCQQGAQFEIVLKAKQASNSQFDFLRFDHYLNPYYKHILRAMKEGRYNLVSASKQEQSQDSHSDDSDEDGDGSYLHPSLFAPKKCSRLEELVKPLKVMDPDHPLAALVRKARQEKNGTAAMATKPEEVADPAASGTPAQYTTDPNAAAMYYGYYMLPDGTFCLAPPPPGIDASSYYNTMPSAVMAPATTSGAMPNLGTTPTPSETTAMAPPATAPSQITSSAAPAIVPEASLKPQAQVSTQAPQAIIPPPPDIQPVIDKLAEYVARNGLKFEASVRAKNDPRFDFLQSWHQYNTYYEFKKNYFMQKEGKCFLEIVESSLYRSEKARPSFAPICFAIKAKENDMLPLEKNRVRLDDDSDEDKLLEEQGLEAVMEGATMADKEPPLVSVAEEKRPSLSLEELEAKQ</sequence>
<organism evidence="1 2">
    <name type="scientific">Nibea albiflora</name>
    <name type="common">Yellow drum</name>
    <name type="synonym">Corvina albiflora</name>
    <dbReference type="NCBI Taxonomy" id="240163"/>
    <lineage>
        <taxon>Eukaryota</taxon>
        <taxon>Metazoa</taxon>
        <taxon>Chordata</taxon>
        <taxon>Craniata</taxon>
        <taxon>Vertebrata</taxon>
        <taxon>Euteleostomi</taxon>
        <taxon>Actinopterygii</taxon>
        <taxon>Neopterygii</taxon>
        <taxon>Teleostei</taxon>
        <taxon>Neoteleostei</taxon>
        <taxon>Acanthomorphata</taxon>
        <taxon>Eupercaria</taxon>
        <taxon>Sciaenidae</taxon>
        <taxon>Nibea</taxon>
    </lineage>
</organism>
<reference evidence="1" key="1">
    <citation type="submission" date="2020-04" db="EMBL/GenBank/DDBJ databases">
        <title>A chromosome-scale assembly and high-density genetic map of the yellow drum (Nibea albiflora) genome.</title>
        <authorList>
            <person name="Xu D."/>
            <person name="Zhang W."/>
            <person name="Chen R."/>
            <person name="Tan P."/>
            <person name="Wang L."/>
            <person name="Song H."/>
            <person name="Tian L."/>
            <person name="Zhu Q."/>
            <person name="Wang B."/>
        </authorList>
    </citation>
    <scope>NUCLEOTIDE SEQUENCE</scope>
    <source>
        <strain evidence="1">ZJHYS-2018</strain>
    </source>
</reference>
<feature type="non-terminal residue" evidence="1">
    <location>
        <position position="612"/>
    </location>
</feature>
<keyword evidence="2" id="KW-1185">Reference proteome</keyword>
<name>A0ACB7F8T0_NIBAL</name>
<proteinExistence type="predicted"/>